<keyword evidence="4" id="KW-1185">Reference proteome</keyword>
<keyword evidence="2" id="KW-0326">Glycosidase</keyword>
<dbReference type="SUPFAM" id="SSF49899">
    <property type="entry name" value="Concanavalin A-like lectins/glucanases"/>
    <property type="match status" value="1"/>
</dbReference>
<dbReference type="OrthoDB" id="2557744at2"/>
<dbReference type="PANTHER" id="PTHR34002">
    <property type="entry name" value="BLR1656 PROTEIN"/>
    <property type="match status" value="1"/>
</dbReference>
<comment type="similarity">
    <text evidence="1 2">Belongs to the glycosyl hydrolase 12 (cellulase H) family.</text>
</comment>
<accession>A0A3L9M7M6</accession>
<keyword evidence="2" id="KW-0624">Polysaccharide degradation</keyword>
<dbReference type="AlphaFoldDB" id="A0A3L9M7M6"/>
<evidence type="ECO:0000256" key="2">
    <source>
        <dbReference type="RuleBase" id="RU361163"/>
    </source>
</evidence>
<dbReference type="GO" id="GO:0008810">
    <property type="term" value="F:cellulase activity"/>
    <property type="evidence" value="ECO:0007669"/>
    <property type="project" value="InterPro"/>
</dbReference>
<keyword evidence="2" id="KW-0378">Hydrolase</keyword>
<evidence type="ECO:0000313" key="4">
    <source>
        <dbReference type="Proteomes" id="UP000275348"/>
    </source>
</evidence>
<dbReference type="InterPro" id="IPR013319">
    <property type="entry name" value="GH11/12"/>
</dbReference>
<dbReference type="PANTHER" id="PTHR34002:SF9">
    <property type="entry name" value="XYLOGLUCAN-SPECIFIC ENDO-BETA-1,4-GLUCANASE A"/>
    <property type="match status" value="1"/>
</dbReference>
<organism evidence="3 4">
    <name type="scientific">Faecalibacter macacae</name>
    <dbReference type="NCBI Taxonomy" id="1859289"/>
    <lineage>
        <taxon>Bacteria</taxon>
        <taxon>Pseudomonadati</taxon>
        <taxon>Bacteroidota</taxon>
        <taxon>Flavobacteriia</taxon>
        <taxon>Flavobacteriales</taxon>
        <taxon>Weeksellaceae</taxon>
        <taxon>Faecalibacter</taxon>
    </lineage>
</organism>
<dbReference type="Proteomes" id="UP000275348">
    <property type="component" value="Unassembled WGS sequence"/>
</dbReference>
<sequence length="279" mass="33086">MSVLASFYFLQMKPEDNYIEINKNSWKNILIIFVLLASPLLLFAQRIEKHNSGEIINWKEFEINNNKWGTYKIKKGTYDQSIFLENDMPGWRWKTPGKSYGVLGYPMIFLGTSAWYKLNEIKSDNYFKNLEEIKSFNVDYKTDLKVDDKKYNLAFDFWLHNSPKVAFETIGAEVMIWEDYNKFKPFGKKQGKLTTSNGQYEVYTGKIFKKELNKGWDYIAFVRLNKRRSGKLILMEFINYMKEHNLYKNNSYLSSFEFGTEILTSTGEIKILQYEVEIK</sequence>
<dbReference type="EMBL" id="RDOJ01000025">
    <property type="protein sequence ID" value="RLZ06549.1"/>
    <property type="molecule type" value="Genomic_DNA"/>
</dbReference>
<keyword evidence="2" id="KW-0119">Carbohydrate metabolism</keyword>
<proteinExistence type="inferred from homology"/>
<dbReference type="InterPro" id="IPR013320">
    <property type="entry name" value="ConA-like_dom_sf"/>
</dbReference>
<dbReference type="InterPro" id="IPR002594">
    <property type="entry name" value="GH12"/>
</dbReference>
<reference evidence="3 4" key="1">
    <citation type="submission" date="2018-10" db="EMBL/GenBank/DDBJ databases">
        <authorList>
            <person name="Chen X."/>
        </authorList>
    </citation>
    <scope>NUCLEOTIDE SEQUENCE [LARGE SCALE GENOMIC DNA]</scope>
    <source>
        <strain evidence="3 4">YIM 102668</strain>
    </source>
</reference>
<evidence type="ECO:0000256" key="1">
    <source>
        <dbReference type="ARBA" id="ARBA00005519"/>
    </source>
</evidence>
<gene>
    <name evidence="3" type="ORF">EAH69_13140</name>
</gene>
<name>A0A3L9M7M6_9FLAO</name>
<evidence type="ECO:0000313" key="3">
    <source>
        <dbReference type="EMBL" id="RLZ06549.1"/>
    </source>
</evidence>
<dbReference type="Pfam" id="PF01670">
    <property type="entry name" value="Glyco_hydro_12"/>
    <property type="match status" value="1"/>
</dbReference>
<dbReference type="GO" id="GO:0000272">
    <property type="term" value="P:polysaccharide catabolic process"/>
    <property type="evidence" value="ECO:0007669"/>
    <property type="project" value="UniProtKB-KW"/>
</dbReference>
<comment type="caution">
    <text evidence="3">The sequence shown here is derived from an EMBL/GenBank/DDBJ whole genome shotgun (WGS) entry which is preliminary data.</text>
</comment>
<dbReference type="Gene3D" id="2.60.120.180">
    <property type="match status" value="1"/>
</dbReference>
<protein>
    <submittedName>
        <fullName evidence="3">Uncharacterized protein</fullName>
    </submittedName>
</protein>